<dbReference type="Proteomes" id="UP000428260">
    <property type="component" value="Chromosome"/>
</dbReference>
<organism evidence="23 24">
    <name type="scientific">Maribellus comscasis</name>
    <dbReference type="NCBI Taxonomy" id="2681766"/>
    <lineage>
        <taxon>Bacteria</taxon>
        <taxon>Pseudomonadati</taxon>
        <taxon>Bacteroidota</taxon>
        <taxon>Bacteroidia</taxon>
        <taxon>Marinilabiliales</taxon>
        <taxon>Prolixibacteraceae</taxon>
        <taxon>Maribellus</taxon>
    </lineage>
</organism>
<proteinExistence type="inferred from homology"/>
<dbReference type="GO" id="GO:0046872">
    <property type="term" value="F:metal ion binding"/>
    <property type="evidence" value="ECO:0007669"/>
    <property type="project" value="UniProtKB-KW"/>
</dbReference>
<dbReference type="Pfam" id="PF01820">
    <property type="entry name" value="Dala_Dala_lig_N"/>
    <property type="match status" value="1"/>
</dbReference>
<dbReference type="EC" id="6.3.2.4" evidence="18"/>
<dbReference type="GO" id="GO:0005829">
    <property type="term" value="C:cytosol"/>
    <property type="evidence" value="ECO:0007669"/>
    <property type="project" value="TreeGrafter"/>
</dbReference>
<dbReference type="KEGG" id="mcos:GM418_25255"/>
<evidence type="ECO:0000256" key="5">
    <source>
        <dbReference type="ARBA" id="ARBA00010871"/>
    </source>
</evidence>
<feature type="active site" evidence="19">
    <location>
        <position position="15"/>
    </location>
</feature>
<evidence type="ECO:0000256" key="13">
    <source>
        <dbReference type="ARBA" id="ARBA00022984"/>
    </source>
</evidence>
<keyword evidence="12 18" id="KW-0133">Cell shape</keyword>
<evidence type="ECO:0000256" key="18">
    <source>
        <dbReference type="HAMAP-Rule" id="MF_00047"/>
    </source>
</evidence>
<dbReference type="GO" id="GO:0009252">
    <property type="term" value="P:peptidoglycan biosynthetic process"/>
    <property type="evidence" value="ECO:0007669"/>
    <property type="project" value="UniProtKB-UniRule"/>
</dbReference>
<dbReference type="InterPro" id="IPR011127">
    <property type="entry name" value="Dala_Dala_lig_N"/>
</dbReference>
<evidence type="ECO:0000313" key="24">
    <source>
        <dbReference type="Proteomes" id="UP000428260"/>
    </source>
</evidence>
<dbReference type="PANTHER" id="PTHR23132:SF25">
    <property type="entry name" value="D-ALANINE--D-ALANINE LIGASE A"/>
    <property type="match status" value="1"/>
</dbReference>
<evidence type="ECO:0000256" key="21">
    <source>
        <dbReference type="PROSITE-ProRule" id="PRU00409"/>
    </source>
</evidence>
<comment type="cofactor">
    <cofactor evidence="20">
        <name>Mg(2+)</name>
        <dbReference type="ChEBI" id="CHEBI:18420"/>
    </cofactor>
    <cofactor evidence="20">
        <name>Mn(2+)</name>
        <dbReference type="ChEBI" id="CHEBI:29035"/>
    </cofactor>
    <text evidence="20">Binds 2 magnesium or manganese ions per subunit.</text>
</comment>
<keyword evidence="10 21" id="KW-0067">ATP-binding</keyword>
<feature type="binding site" evidence="20">
    <location>
        <position position="328"/>
    </location>
    <ligand>
        <name>Mg(2+)</name>
        <dbReference type="ChEBI" id="CHEBI:18420"/>
        <label>2</label>
    </ligand>
</feature>
<comment type="similarity">
    <text evidence="5 18">Belongs to the D-alanine--D-alanine ligase family.</text>
</comment>
<comment type="subcellular location">
    <subcellularLocation>
        <location evidence="3 18">Cytoplasm</location>
    </subcellularLocation>
</comment>
<dbReference type="InterPro" id="IPR005905">
    <property type="entry name" value="D_ala_D_ala"/>
</dbReference>
<keyword evidence="6 18" id="KW-0963">Cytoplasm</keyword>
<dbReference type="RefSeq" id="WP_158870141.1">
    <property type="nucleotide sequence ID" value="NZ_CP046401.1"/>
</dbReference>
<comment type="pathway">
    <text evidence="4 18">Cell wall biogenesis; peptidoglycan biosynthesis.</text>
</comment>
<dbReference type="GO" id="GO:0071555">
    <property type="term" value="P:cell wall organization"/>
    <property type="evidence" value="ECO:0007669"/>
    <property type="project" value="UniProtKB-KW"/>
</dbReference>
<dbReference type="AlphaFoldDB" id="A0A6I6JUP6"/>
<dbReference type="PROSITE" id="PS50975">
    <property type="entry name" value="ATP_GRASP"/>
    <property type="match status" value="1"/>
</dbReference>
<dbReference type="NCBIfam" id="NF002528">
    <property type="entry name" value="PRK01966.1-4"/>
    <property type="match status" value="1"/>
</dbReference>
<keyword evidence="24" id="KW-1185">Reference proteome</keyword>
<evidence type="ECO:0000256" key="2">
    <source>
        <dbReference type="ARBA" id="ARBA00003921"/>
    </source>
</evidence>
<dbReference type="GO" id="GO:0008716">
    <property type="term" value="F:D-alanine-D-alanine ligase activity"/>
    <property type="evidence" value="ECO:0007669"/>
    <property type="project" value="UniProtKB-UniRule"/>
</dbReference>
<dbReference type="UniPathway" id="UPA00219"/>
<dbReference type="PROSITE" id="PS00844">
    <property type="entry name" value="DALA_DALA_LIGASE_2"/>
    <property type="match status" value="1"/>
</dbReference>
<accession>A0A6I6JUP6</accession>
<dbReference type="PROSITE" id="PS00843">
    <property type="entry name" value="DALA_DALA_LIGASE_1"/>
    <property type="match status" value="1"/>
</dbReference>
<name>A0A6I6JUP6_9BACT</name>
<feature type="binding site" evidence="20">
    <location>
        <position position="326"/>
    </location>
    <ligand>
        <name>Mg(2+)</name>
        <dbReference type="ChEBI" id="CHEBI:18420"/>
        <label>2</label>
    </ligand>
</feature>
<dbReference type="GO" id="GO:0005524">
    <property type="term" value="F:ATP binding"/>
    <property type="evidence" value="ECO:0007669"/>
    <property type="project" value="UniProtKB-UniRule"/>
</dbReference>
<evidence type="ECO:0000256" key="3">
    <source>
        <dbReference type="ARBA" id="ARBA00004496"/>
    </source>
</evidence>
<gene>
    <name evidence="18" type="primary">ddl</name>
    <name evidence="23" type="ORF">GM418_25255</name>
</gene>
<sequence length="388" mass="43226">MKTNIGVVFGGRSVEHEISVISALQAINAIDKNKYNVIPIYINKAGKWLTGDVLLEVETYKSEEKINKECTEIIIDTHSNNFNLYKKTLWSLKLIASVDVVFPVIHGSNGEDGTLQGFLELKNIPYVGSNVLSSSTGMDKIVMKMILKESGLPVVDYLWFYDKEWHTNKQEILKKINKLAYPLIVKPSNLGSSVGITTAKNEEELESAVELAGEFSNRILVEKLVSDLQEINCSVIGNSDKQNASVCEEPLKSGDILSYNDKYTTKGGNSKGMSSAKRQIPAQIAPELTKQIQELAKQTFKVLNSGGVARIDFLINKKDNTVYVNEINSIPGSLSFYLWEASDMDFAMLTSELIELALKQNREKENYMVSYNQNIFSLNTNSLKLGKG</sequence>
<dbReference type="SUPFAM" id="SSF56059">
    <property type="entry name" value="Glutathione synthetase ATP-binding domain-like"/>
    <property type="match status" value="1"/>
</dbReference>
<evidence type="ECO:0000256" key="12">
    <source>
        <dbReference type="ARBA" id="ARBA00022960"/>
    </source>
</evidence>
<evidence type="ECO:0000256" key="4">
    <source>
        <dbReference type="ARBA" id="ARBA00004752"/>
    </source>
</evidence>
<reference evidence="23 24" key="1">
    <citation type="submission" date="2019-11" db="EMBL/GenBank/DDBJ databases">
        <authorList>
            <person name="Zheng R.K."/>
            <person name="Sun C.M."/>
        </authorList>
    </citation>
    <scope>NUCLEOTIDE SEQUENCE [LARGE SCALE GENOMIC DNA]</scope>
    <source>
        <strain evidence="23 24">WC007</strain>
    </source>
</reference>
<dbReference type="Gene3D" id="3.40.50.20">
    <property type="match status" value="1"/>
</dbReference>
<dbReference type="InterPro" id="IPR013815">
    <property type="entry name" value="ATP_grasp_subdomain_1"/>
</dbReference>
<dbReference type="InterPro" id="IPR016185">
    <property type="entry name" value="PreATP-grasp_dom_sf"/>
</dbReference>
<comment type="cofactor">
    <cofactor evidence="1">
        <name>Mn(2+)</name>
        <dbReference type="ChEBI" id="CHEBI:29035"/>
    </cofactor>
</comment>
<dbReference type="HAMAP" id="MF_00047">
    <property type="entry name" value="Dala_Dala_lig"/>
    <property type="match status" value="1"/>
</dbReference>
<feature type="binding site" evidence="20">
    <location>
        <position position="326"/>
    </location>
    <ligand>
        <name>Mg(2+)</name>
        <dbReference type="ChEBI" id="CHEBI:18420"/>
        <label>1</label>
    </ligand>
</feature>
<dbReference type="PIRSF" id="PIRSF039102">
    <property type="entry name" value="Ddl/VanB"/>
    <property type="match status" value="1"/>
</dbReference>
<comment type="catalytic activity">
    <reaction evidence="16 18">
        <text>2 D-alanine + ATP = D-alanyl-D-alanine + ADP + phosphate + H(+)</text>
        <dbReference type="Rhea" id="RHEA:11224"/>
        <dbReference type="ChEBI" id="CHEBI:15378"/>
        <dbReference type="ChEBI" id="CHEBI:30616"/>
        <dbReference type="ChEBI" id="CHEBI:43474"/>
        <dbReference type="ChEBI" id="CHEBI:57416"/>
        <dbReference type="ChEBI" id="CHEBI:57822"/>
        <dbReference type="ChEBI" id="CHEBI:456216"/>
        <dbReference type="EC" id="6.3.2.4"/>
    </reaction>
</comment>
<evidence type="ECO:0000256" key="16">
    <source>
        <dbReference type="ARBA" id="ARBA00047614"/>
    </source>
</evidence>
<feature type="binding site" evidence="20">
    <location>
        <position position="312"/>
    </location>
    <ligand>
        <name>Mg(2+)</name>
        <dbReference type="ChEBI" id="CHEBI:18420"/>
        <label>1</label>
    </ligand>
</feature>
<keyword evidence="8 20" id="KW-0479">Metal-binding</keyword>
<keyword evidence="11 20" id="KW-0460">Magnesium</keyword>
<dbReference type="SUPFAM" id="SSF52440">
    <property type="entry name" value="PreATP-grasp domain"/>
    <property type="match status" value="1"/>
</dbReference>
<evidence type="ECO:0000313" key="23">
    <source>
        <dbReference type="EMBL" id="QGY46845.1"/>
    </source>
</evidence>
<evidence type="ECO:0000259" key="22">
    <source>
        <dbReference type="PROSITE" id="PS50975"/>
    </source>
</evidence>
<evidence type="ECO:0000256" key="1">
    <source>
        <dbReference type="ARBA" id="ARBA00001936"/>
    </source>
</evidence>
<keyword evidence="14 20" id="KW-0464">Manganese</keyword>
<dbReference type="EMBL" id="CP046401">
    <property type="protein sequence ID" value="QGY46845.1"/>
    <property type="molecule type" value="Genomic_DNA"/>
</dbReference>
<keyword evidence="13 18" id="KW-0573">Peptidoglycan synthesis</keyword>
<evidence type="ECO:0000256" key="10">
    <source>
        <dbReference type="ARBA" id="ARBA00022840"/>
    </source>
</evidence>
<dbReference type="Gene3D" id="3.30.470.20">
    <property type="entry name" value="ATP-grasp fold, B domain"/>
    <property type="match status" value="1"/>
</dbReference>
<evidence type="ECO:0000256" key="7">
    <source>
        <dbReference type="ARBA" id="ARBA00022598"/>
    </source>
</evidence>
<evidence type="ECO:0000256" key="6">
    <source>
        <dbReference type="ARBA" id="ARBA00022490"/>
    </source>
</evidence>
<comment type="function">
    <text evidence="2 18">Cell wall formation.</text>
</comment>
<feature type="active site" evidence="19">
    <location>
        <position position="333"/>
    </location>
</feature>
<keyword evidence="9 21" id="KW-0547">Nucleotide-binding</keyword>
<evidence type="ECO:0000256" key="9">
    <source>
        <dbReference type="ARBA" id="ARBA00022741"/>
    </source>
</evidence>
<dbReference type="NCBIfam" id="TIGR01205">
    <property type="entry name" value="D_ala_D_alaTIGR"/>
    <property type="match status" value="1"/>
</dbReference>
<keyword evidence="7 18" id="KW-0436">Ligase</keyword>
<dbReference type="InterPro" id="IPR011095">
    <property type="entry name" value="Dala_Dala_lig_C"/>
</dbReference>
<dbReference type="Pfam" id="PF07478">
    <property type="entry name" value="Dala_Dala_lig_C"/>
    <property type="match status" value="1"/>
</dbReference>
<evidence type="ECO:0000256" key="15">
    <source>
        <dbReference type="ARBA" id="ARBA00023316"/>
    </source>
</evidence>
<dbReference type="InterPro" id="IPR011761">
    <property type="entry name" value="ATP-grasp"/>
</dbReference>
<evidence type="ECO:0000256" key="8">
    <source>
        <dbReference type="ARBA" id="ARBA00022723"/>
    </source>
</evidence>
<evidence type="ECO:0000256" key="20">
    <source>
        <dbReference type="PIRSR" id="PIRSR039102-3"/>
    </source>
</evidence>
<protein>
    <recommendedName>
        <fullName evidence="18">D-alanine--D-alanine ligase</fullName>
        <ecNumber evidence="18">6.3.2.4</ecNumber>
    </recommendedName>
    <alternativeName>
        <fullName evidence="18">D-Ala-D-Ala ligase</fullName>
    </alternativeName>
    <alternativeName>
        <fullName evidence="18">D-alanylalanine synthetase</fullName>
    </alternativeName>
</protein>
<feature type="active site" evidence="19">
    <location>
        <position position="192"/>
    </location>
</feature>
<dbReference type="PANTHER" id="PTHR23132">
    <property type="entry name" value="D-ALANINE--D-ALANINE LIGASE"/>
    <property type="match status" value="1"/>
</dbReference>
<dbReference type="GO" id="GO:0008360">
    <property type="term" value="P:regulation of cell shape"/>
    <property type="evidence" value="ECO:0007669"/>
    <property type="project" value="UniProtKB-KW"/>
</dbReference>
<dbReference type="FunFam" id="3.30.1490.20:FF:000007">
    <property type="entry name" value="D-alanine--D-alanine ligase"/>
    <property type="match status" value="1"/>
</dbReference>
<evidence type="ECO:0000256" key="11">
    <source>
        <dbReference type="ARBA" id="ARBA00022842"/>
    </source>
</evidence>
<evidence type="ECO:0000256" key="19">
    <source>
        <dbReference type="PIRSR" id="PIRSR039102-1"/>
    </source>
</evidence>
<evidence type="ECO:0000256" key="17">
    <source>
        <dbReference type="ARBA" id="ARBA00060592"/>
    </source>
</evidence>
<comment type="pathway">
    <text evidence="17">Glycan biosynthesis.</text>
</comment>
<feature type="domain" description="ATP-grasp" evidence="22">
    <location>
        <begin position="144"/>
        <end position="355"/>
    </location>
</feature>
<keyword evidence="15 18" id="KW-0961">Cell wall biogenesis/degradation</keyword>
<evidence type="ECO:0000256" key="14">
    <source>
        <dbReference type="ARBA" id="ARBA00023211"/>
    </source>
</evidence>
<dbReference type="InterPro" id="IPR000291">
    <property type="entry name" value="D-Ala_lig_Van_CS"/>
</dbReference>
<dbReference type="Gene3D" id="3.30.1490.20">
    <property type="entry name" value="ATP-grasp fold, A domain"/>
    <property type="match status" value="1"/>
</dbReference>